<evidence type="ECO:0000313" key="4">
    <source>
        <dbReference type="Proteomes" id="UP000317180"/>
    </source>
</evidence>
<sequence>MVAASQFIQGYVPFSLASSHRWVGLRKSRRLETVFSAWLFVRKRQKESQKTDPREVAHGVCLLEKFS</sequence>
<name>A0A3M8AWG6_9BACL</name>
<evidence type="ECO:0000313" key="2">
    <source>
        <dbReference type="EMBL" id="RNB55554.1"/>
    </source>
</evidence>
<dbReference type="Proteomes" id="UP000276178">
    <property type="component" value="Unassembled WGS sequence"/>
</dbReference>
<comment type="caution">
    <text evidence="2">The sequence shown here is derived from an EMBL/GenBank/DDBJ whole genome shotgun (WGS) entry which is preliminary data.</text>
</comment>
<evidence type="ECO:0000313" key="1">
    <source>
        <dbReference type="EMBL" id="GED26394.1"/>
    </source>
</evidence>
<dbReference type="AlphaFoldDB" id="A0A3M8AWG6"/>
<reference evidence="1 4" key="2">
    <citation type="submission" date="2019-06" db="EMBL/GenBank/DDBJ databases">
        <title>Whole genome shotgun sequence of Brevibacillus agri NBRC 15538.</title>
        <authorList>
            <person name="Hosoyama A."/>
            <person name="Uohara A."/>
            <person name="Ohji S."/>
            <person name="Ichikawa N."/>
        </authorList>
    </citation>
    <scope>NUCLEOTIDE SEQUENCE [LARGE SCALE GENOMIC DNA]</scope>
    <source>
        <strain evidence="1 4">NBRC 15538</strain>
    </source>
</reference>
<dbReference type="EMBL" id="RHHN01000034">
    <property type="protein sequence ID" value="RNB55554.1"/>
    <property type="molecule type" value="Genomic_DNA"/>
</dbReference>
<protein>
    <submittedName>
        <fullName evidence="2">Uncharacterized protein</fullName>
    </submittedName>
</protein>
<dbReference type="EMBL" id="BJOD01000023">
    <property type="protein sequence ID" value="GED26394.1"/>
    <property type="molecule type" value="Genomic_DNA"/>
</dbReference>
<keyword evidence="4" id="KW-1185">Reference proteome</keyword>
<organism evidence="2 3">
    <name type="scientific">Brevibacillus agri</name>
    <dbReference type="NCBI Taxonomy" id="51101"/>
    <lineage>
        <taxon>Bacteria</taxon>
        <taxon>Bacillati</taxon>
        <taxon>Bacillota</taxon>
        <taxon>Bacilli</taxon>
        <taxon>Bacillales</taxon>
        <taxon>Paenibacillaceae</taxon>
        <taxon>Brevibacillus</taxon>
    </lineage>
</organism>
<evidence type="ECO:0000313" key="3">
    <source>
        <dbReference type="Proteomes" id="UP000276178"/>
    </source>
</evidence>
<gene>
    <name evidence="1" type="ORF">BAG01nite_24960</name>
    <name evidence="2" type="ORF">EB820_10990</name>
</gene>
<proteinExistence type="predicted"/>
<accession>A0A3M8AWG6</accession>
<dbReference type="Proteomes" id="UP000317180">
    <property type="component" value="Unassembled WGS sequence"/>
</dbReference>
<reference evidence="2 3" key="1">
    <citation type="submission" date="2018-10" db="EMBL/GenBank/DDBJ databases">
        <title>Phylogenomics of Brevibacillus.</title>
        <authorList>
            <person name="Dunlap C."/>
        </authorList>
    </citation>
    <scope>NUCLEOTIDE SEQUENCE [LARGE SCALE GENOMIC DNA]</scope>
    <source>
        <strain evidence="2 3">NRRL NRS 1219</strain>
    </source>
</reference>